<dbReference type="Proteomes" id="UP000290407">
    <property type="component" value="Unassembled WGS sequence"/>
</dbReference>
<name>A0A4Q2UK12_9BACT</name>
<dbReference type="RefSeq" id="WP_129601781.1">
    <property type="nucleotide sequence ID" value="NZ_SBLB01000003.1"/>
</dbReference>
<gene>
    <name evidence="1" type="ORF">EQG79_13405</name>
</gene>
<organism evidence="1 2">
    <name type="scientific">Spirosoma sordidisoli</name>
    <dbReference type="NCBI Taxonomy" id="2502893"/>
    <lineage>
        <taxon>Bacteria</taxon>
        <taxon>Pseudomonadati</taxon>
        <taxon>Bacteroidota</taxon>
        <taxon>Cytophagia</taxon>
        <taxon>Cytophagales</taxon>
        <taxon>Cytophagaceae</taxon>
        <taxon>Spirosoma</taxon>
    </lineage>
</organism>
<dbReference type="EMBL" id="SBLB01000003">
    <property type="protein sequence ID" value="RYC69594.1"/>
    <property type="molecule type" value="Genomic_DNA"/>
</dbReference>
<protein>
    <submittedName>
        <fullName evidence="1">Uncharacterized protein</fullName>
    </submittedName>
</protein>
<evidence type="ECO:0000313" key="2">
    <source>
        <dbReference type="Proteomes" id="UP000290407"/>
    </source>
</evidence>
<sequence length="71" mass="7921">MITTSKFHAVAQRYPNLIRQAMFIGKMTHSEAASVVWAVKNKIDSPIAADKVRLFGGACELIQTVARYRNV</sequence>
<accession>A0A4Q2UK12</accession>
<proteinExistence type="predicted"/>
<evidence type="ECO:0000313" key="1">
    <source>
        <dbReference type="EMBL" id="RYC69594.1"/>
    </source>
</evidence>
<keyword evidence="2" id="KW-1185">Reference proteome</keyword>
<comment type="caution">
    <text evidence="1">The sequence shown here is derived from an EMBL/GenBank/DDBJ whole genome shotgun (WGS) entry which is preliminary data.</text>
</comment>
<reference evidence="1 2" key="1">
    <citation type="submission" date="2019-01" db="EMBL/GenBank/DDBJ databases">
        <title>Spirosoma flava sp. nov., a propanil-degrading bacterium isolated from herbicide-contaminated soil.</title>
        <authorList>
            <person name="Zhang L."/>
            <person name="Jiang J.-D."/>
        </authorList>
    </citation>
    <scope>NUCLEOTIDE SEQUENCE [LARGE SCALE GENOMIC DNA]</scope>
    <source>
        <strain evidence="1 2">TY50</strain>
    </source>
</reference>
<dbReference type="AlphaFoldDB" id="A0A4Q2UK12"/>